<accession>A0A0E9U8U5</accession>
<dbReference type="EMBL" id="GBXM01047209">
    <property type="protein sequence ID" value="JAH61368.1"/>
    <property type="molecule type" value="Transcribed_RNA"/>
</dbReference>
<reference evidence="1" key="2">
    <citation type="journal article" date="2015" name="Fish Shellfish Immunol.">
        <title>Early steps in the European eel (Anguilla anguilla)-Vibrio vulnificus interaction in the gills: Role of the RtxA13 toxin.</title>
        <authorList>
            <person name="Callol A."/>
            <person name="Pajuelo D."/>
            <person name="Ebbesson L."/>
            <person name="Teles M."/>
            <person name="MacKenzie S."/>
            <person name="Amaro C."/>
        </authorList>
    </citation>
    <scope>NUCLEOTIDE SEQUENCE</scope>
</reference>
<protein>
    <submittedName>
        <fullName evidence="1">Uncharacterized protein</fullName>
    </submittedName>
</protein>
<proteinExistence type="predicted"/>
<evidence type="ECO:0000313" key="1">
    <source>
        <dbReference type="EMBL" id="JAH61368.1"/>
    </source>
</evidence>
<sequence>MASPDACSGPALGS</sequence>
<reference evidence="1" key="1">
    <citation type="submission" date="2014-11" db="EMBL/GenBank/DDBJ databases">
        <authorList>
            <person name="Amaro Gonzalez C."/>
        </authorList>
    </citation>
    <scope>NUCLEOTIDE SEQUENCE</scope>
</reference>
<name>A0A0E9U8U5_ANGAN</name>
<organism evidence="1">
    <name type="scientific">Anguilla anguilla</name>
    <name type="common">European freshwater eel</name>
    <name type="synonym">Muraena anguilla</name>
    <dbReference type="NCBI Taxonomy" id="7936"/>
    <lineage>
        <taxon>Eukaryota</taxon>
        <taxon>Metazoa</taxon>
        <taxon>Chordata</taxon>
        <taxon>Craniata</taxon>
        <taxon>Vertebrata</taxon>
        <taxon>Euteleostomi</taxon>
        <taxon>Actinopterygii</taxon>
        <taxon>Neopterygii</taxon>
        <taxon>Teleostei</taxon>
        <taxon>Anguilliformes</taxon>
        <taxon>Anguillidae</taxon>
        <taxon>Anguilla</taxon>
    </lineage>
</organism>